<dbReference type="InterPro" id="IPR038303">
    <property type="entry name" value="HdeA/HdeB_sf"/>
</dbReference>
<keyword evidence="2" id="KW-0574">Periplasm</keyword>
<accession>A0A0A8K310</accession>
<dbReference type="RefSeq" id="WP_052464284.1">
    <property type="nucleotide sequence ID" value="NZ_AP014648.1"/>
</dbReference>
<gene>
    <name evidence="4" type="ORF">GL4_1853</name>
</gene>
<dbReference type="AlphaFoldDB" id="A0A0A8K310"/>
<proteinExistence type="predicted"/>
<dbReference type="STRING" id="1384459.GL4_1853"/>
<evidence type="ECO:0008006" key="6">
    <source>
        <dbReference type="Google" id="ProtNLM"/>
    </source>
</evidence>
<evidence type="ECO:0000256" key="3">
    <source>
        <dbReference type="ARBA" id="ARBA00023186"/>
    </source>
</evidence>
<reference evidence="4 5" key="1">
    <citation type="submission" date="2014-09" db="EMBL/GenBank/DDBJ databases">
        <title>Genome sequencing of Methyloceanibacter caenitepidi Gela4.</title>
        <authorList>
            <person name="Takeuchi M."/>
            <person name="Susumu S."/>
            <person name="Kamagata Y."/>
            <person name="Oshima K."/>
            <person name="Hattori M."/>
            <person name="Iwasaki W."/>
        </authorList>
    </citation>
    <scope>NUCLEOTIDE SEQUENCE [LARGE SCALE GENOMIC DNA]</scope>
    <source>
        <strain evidence="4 5">Gela4</strain>
    </source>
</reference>
<evidence type="ECO:0000256" key="2">
    <source>
        <dbReference type="ARBA" id="ARBA00022764"/>
    </source>
</evidence>
<dbReference type="EMBL" id="AP014648">
    <property type="protein sequence ID" value="BAQ17305.1"/>
    <property type="molecule type" value="Genomic_DNA"/>
</dbReference>
<name>A0A0A8K310_9HYPH</name>
<dbReference type="Pfam" id="PF06411">
    <property type="entry name" value="HdeA"/>
    <property type="match status" value="1"/>
</dbReference>
<keyword evidence="5" id="KW-1185">Reference proteome</keyword>
<keyword evidence="1" id="KW-0732">Signal</keyword>
<dbReference type="InterPro" id="IPR010486">
    <property type="entry name" value="HNS-dep_expression_A/B"/>
</dbReference>
<evidence type="ECO:0000313" key="4">
    <source>
        <dbReference type="EMBL" id="BAQ17305.1"/>
    </source>
</evidence>
<dbReference type="Proteomes" id="UP000031643">
    <property type="component" value="Chromosome"/>
</dbReference>
<dbReference type="Gene3D" id="1.10.890.10">
    <property type="entry name" value="HNS-dependent expression A"/>
    <property type="match status" value="1"/>
</dbReference>
<dbReference type="KEGG" id="mcg:GL4_1853"/>
<protein>
    <recommendedName>
        <fullName evidence="6">HdeA/HdeB family protein</fullName>
    </recommendedName>
</protein>
<sequence length="89" mass="9767">MALSVPFGATASAQVTIDVSKITCNQFALYKVSDPDTIAVWLHGYYSGKRGNTVVEVEKLKANAKKLRDYCLENPDTNLLTAVESLMNQ</sequence>
<dbReference type="HOGENOM" id="CLU_171894_1_0_5"/>
<organism evidence="4 5">
    <name type="scientific">Methyloceanibacter caenitepidi</name>
    <dbReference type="NCBI Taxonomy" id="1384459"/>
    <lineage>
        <taxon>Bacteria</taxon>
        <taxon>Pseudomonadati</taxon>
        <taxon>Pseudomonadota</taxon>
        <taxon>Alphaproteobacteria</taxon>
        <taxon>Hyphomicrobiales</taxon>
        <taxon>Hyphomicrobiaceae</taxon>
        <taxon>Methyloceanibacter</taxon>
    </lineage>
</organism>
<keyword evidence="3" id="KW-0143">Chaperone</keyword>
<evidence type="ECO:0000313" key="5">
    <source>
        <dbReference type="Proteomes" id="UP000031643"/>
    </source>
</evidence>
<evidence type="ECO:0000256" key="1">
    <source>
        <dbReference type="ARBA" id="ARBA00022729"/>
    </source>
</evidence>